<dbReference type="EMBL" id="CP144698">
    <property type="protein sequence ID" value="WVZ16788.1"/>
    <property type="molecule type" value="Genomic_DNA"/>
</dbReference>
<reference evidence="1 2" key="1">
    <citation type="journal article" date="2023" name="Life. Sci Alliance">
        <title>Evolutionary insights into 3D genome organization and epigenetic landscape of Vigna mungo.</title>
        <authorList>
            <person name="Junaid A."/>
            <person name="Singh B."/>
            <person name="Bhatia S."/>
        </authorList>
    </citation>
    <scope>NUCLEOTIDE SEQUENCE [LARGE SCALE GENOMIC DNA]</scope>
    <source>
        <strain evidence="1">Urdbean</strain>
    </source>
</reference>
<name>A0AAQ3S566_VIGMU</name>
<keyword evidence="2" id="KW-1185">Reference proteome</keyword>
<dbReference type="Proteomes" id="UP001374535">
    <property type="component" value="Chromosome 3"/>
</dbReference>
<accession>A0AAQ3S566</accession>
<dbReference type="AlphaFoldDB" id="A0AAQ3S566"/>
<gene>
    <name evidence="1" type="ORF">V8G54_009770</name>
</gene>
<evidence type="ECO:0000313" key="2">
    <source>
        <dbReference type="Proteomes" id="UP001374535"/>
    </source>
</evidence>
<proteinExistence type="predicted"/>
<organism evidence="1 2">
    <name type="scientific">Vigna mungo</name>
    <name type="common">Black gram</name>
    <name type="synonym">Phaseolus mungo</name>
    <dbReference type="NCBI Taxonomy" id="3915"/>
    <lineage>
        <taxon>Eukaryota</taxon>
        <taxon>Viridiplantae</taxon>
        <taxon>Streptophyta</taxon>
        <taxon>Embryophyta</taxon>
        <taxon>Tracheophyta</taxon>
        <taxon>Spermatophyta</taxon>
        <taxon>Magnoliopsida</taxon>
        <taxon>eudicotyledons</taxon>
        <taxon>Gunneridae</taxon>
        <taxon>Pentapetalae</taxon>
        <taxon>rosids</taxon>
        <taxon>fabids</taxon>
        <taxon>Fabales</taxon>
        <taxon>Fabaceae</taxon>
        <taxon>Papilionoideae</taxon>
        <taxon>50 kb inversion clade</taxon>
        <taxon>NPAAA clade</taxon>
        <taxon>indigoferoid/millettioid clade</taxon>
        <taxon>Phaseoleae</taxon>
        <taxon>Vigna</taxon>
    </lineage>
</organism>
<protein>
    <submittedName>
        <fullName evidence="1">Uncharacterized protein</fullName>
    </submittedName>
</protein>
<evidence type="ECO:0000313" key="1">
    <source>
        <dbReference type="EMBL" id="WVZ16788.1"/>
    </source>
</evidence>
<sequence length="149" mass="17448">MCLSIGREGYLGKFNKVCVDTSTSTFSYKTHLRFILPSLPPLRPLHHRLPPPLFVLSSPQTQIRDQEQEEGNDNPSSVSMDRKVRLQVRLDHQSPSRRIHQGIWIMEHFVPSGFLSLFYNRLRLDLNFKYVNLSLLTHLKFKYVIIQQT</sequence>